<keyword evidence="5" id="KW-0210">Decarboxylase</keyword>
<feature type="region of interest" description="Disordered" evidence="7">
    <location>
        <begin position="71"/>
        <end position="95"/>
    </location>
</feature>
<dbReference type="NCBIfam" id="NF010372">
    <property type="entry name" value="PRK13798.1"/>
    <property type="match status" value="1"/>
</dbReference>
<evidence type="ECO:0000256" key="5">
    <source>
        <dbReference type="ARBA" id="ARBA00022793"/>
    </source>
</evidence>
<evidence type="ECO:0000256" key="1">
    <source>
        <dbReference type="ARBA" id="ARBA00001163"/>
    </source>
</evidence>
<name>A0ABS4Z912_9ACTN</name>
<evidence type="ECO:0000256" key="6">
    <source>
        <dbReference type="ARBA" id="ARBA00023239"/>
    </source>
</evidence>
<organism evidence="9 10">
    <name type="scientific">Microlunatus capsulatus</name>
    <dbReference type="NCBI Taxonomy" id="99117"/>
    <lineage>
        <taxon>Bacteria</taxon>
        <taxon>Bacillati</taxon>
        <taxon>Actinomycetota</taxon>
        <taxon>Actinomycetes</taxon>
        <taxon>Propionibacteriales</taxon>
        <taxon>Propionibacteriaceae</taxon>
        <taxon>Microlunatus</taxon>
    </lineage>
</organism>
<dbReference type="Pfam" id="PF09349">
    <property type="entry name" value="OHCU_decarbox"/>
    <property type="match status" value="1"/>
</dbReference>
<dbReference type="PANTHER" id="PTHR43466">
    <property type="entry name" value="2-OXO-4-HYDROXY-4-CARBOXY-5-UREIDOIMIDAZOLINE DECARBOXYLASE-RELATED"/>
    <property type="match status" value="1"/>
</dbReference>
<feature type="domain" description="Oxo-4-hydroxy-4-carboxy-5-ureidoimidazoline decarboxylase" evidence="8">
    <location>
        <begin position="8"/>
        <end position="158"/>
    </location>
</feature>
<dbReference type="InterPro" id="IPR018020">
    <property type="entry name" value="OHCU_decarboxylase"/>
</dbReference>
<dbReference type="EC" id="4.1.1.97" evidence="3"/>
<evidence type="ECO:0000256" key="3">
    <source>
        <dbReference type="ARBA" id="ARBA00012257"/>
    </source>
</evidence>
<comment type="catalytic activity">
    <reaction evidence="1">
        <text>5-hydroxy-2-oxo-4-ureido-2,5-dihydro-1H-imidazole-5-carboxylate + H(+) = (S)-allantoin + CO2</text>
        <dbReference type="Rhea" id="RHEA:26301"/>
        <dbReference type="ChEBI" id="CHEBI:15378"/>
        <dbReference type="ChEBI" id="CHEBI:15678"/>
        <dbReference type="ChEBI" id="CHEBI:16526"/>
        <dbReference type="ChEBI" id="CHEBI:58639"/>
        <dbReference type="EC" id="4.1.1.97"/>
    </reaction>
</comment>
<dbReference type="PANTHER" id="PTHR43466:SF1">
    <property type="entry name" value="2-OXO-4-HYDROXY-4-CARBOXY-5-UREIDOIMIDAZOLINE DECARBOXYLASE-RELATED"/>
    <property type="match status" value="1"/>
</dbReference>
<evidence type="ECO:0000313" key="9">
    <source>
        <dbReference type="EMBL" id="MBP2417255.1"/>
    </source>
</evidence>
<dbReference type="SUPFAM" id="SSF158694">
    <property type="entry name" value="UraD-Like"/>
    <property type="match status" value="1"/>
</dbReference>
<protein>
    <recommendedName>
        <fullName evidence="3">2-oxo-4-hydroxy-4-carboxy-5-ureidoimidazoline decarboxylase</fullName>
        <ecNumber evidence="3">4.1.1.97</ecNumber>
    </recommendedName>
</protein>
<dbReference type="InterPro" id="IPR017595">
    <property type="entry name" value="OHCU_decarboxylase-2"/>
</dbReference>
<comment type="caution">
    <text evidence="9">The sequence shown here is derived from an EMBL/GenBank/DDBJ whole genome shotgun (WGS) entry which is preliminary data.</text>
</comment>
<evidence type="ECO:0000256" key="4">
    <source>
        <dbReference type="ARBA" id="ARBA00022631"/>
    </source>
</evidence>
<accession>A0ABS4Z912</accession>
<dbReference type="NCBIfam" id="TIGR03180">
    <property type="entry name" value="UraD_2"/>
    <property type="match status" value="1"/>
</dbReference>
<dbReference type="EMBL" id="JAGIOB010000001">
    <property type="protein sequence ID" value="MBP2417255.1"/>
    <property type="molecule type" value="Genomic_DNA"/>
</dbReference>
<dbReference type="Gene3D" id="1.10.3330.10">
    <property type="entry name" value="Oxo-4-hydroxy-4-carboxy-5-ureidoimidazoline decarboxylase"/>
    <property type="match status" value="1"/>
</dbReference>
<reference evidence="9 10" key="1">
    <citation type="submission" date="2021-03" db="EMBL/GenBank/DDBJ databases">
        <title>Sequencing the genomes of 1000 actinobacteria strains.</title>
        <authorList>
            <person name="Klenk H.-P."/>
        </authorList>
    </citation>
    <scope>NUCLEOTIDE SEQUENCE [LARGE SCALE GENOMIC DNA]</scope>
    <source>
        <strain evidence="9 10">DSM 12936</strain>
    </source>
</reference>
<dbReference type="InterPro" id="IPR036778">
    <property type="entry name" value="OHCU_decarboxylase_sf"/>
</dbReference>
<keyword evidence="6 9" id="KW-0456">Lyase</keyword>
<evidence type="ECO:0000259" key="8">
    <source>
        <dbReference type="Pfam" id="PF09349"/>
    </source>
</evidence>
<evidence type="ECO:0000256" key="7">
    <source>
        <dbReference type="SAM" id="MobiDB-lite"/>
    </source>
</evidence>
<evidence type="ECO:0000256" key="2">
    <source>
        <dbReference type="ARBA" id="ARBA00004754"/>
    </source>
</evidence>
<sequence length="178" mass="19170">MTTPRVELTDAELREGLTACLAVPRWVDDVAARAPFGSLLELMDAAAAAATPLSAEEVDQALAHHPRIGEKARGEGTAQSFSRSEQSASQSEDEALAAALAEGNRAYEERFGRVFLIRAAGRDRATILAELQRRLTLDDATEAAVVASELRDIALLRIPQLFGHLDHHSGFDDPEAAQ</sequence>
<dbReference type="Proteomes" id="UP000758168">
    <property type="component" value="Unassembled WGS sequence"/>
</dbReference>
<dbReference type="RefSeq" id="WP_210055576.1">
    <property type="nucleotide sequence ID" value="NZ_BAAAMH010000009.1"/>
</dbReference>
<comment type="pathway">
    <text evidence="2">Purine metabolism; urate degradation; (S)-allantoin from urate: step 3/3.</text>
</comment>
<evidence type="ECO:0000313" key="10">
    <source>
        <dbReference type="Proteomes" id="UP000758168"/>
    </source>
</evidence>
<gene>
    <name evidence="9" type="ORF">JOF54_002177</name>
</gene>
<feature type="compositionally biased region" description="Low complexity" evidence="7">
    <location>
        <begin position="78"/>
        <end position="95"/>
    </location>
</feature>
<keyword evidence="4" id="KW-0659">Purine metabolism</keyword>
<proteinExistence type="predicted"/>
<dbReference type="GO" id="GO:0051997">
    <property type="term" value="F:2-oxo-4-hydroxy-4-carboxy-5-ureidoimidazoline decarboxylase activity"/>
    <property type="evidence" value="ECO:0007669"/>
    <property type="project" value="UniProtKB-EC"/>
</dbReference>
<keyword evidence="10" id="KW-1185">Reference proteome</keyword>